<feature type="coiled-coil region" evidence="1">
    <location>
        <begin position="1072"/>
        <end position="1290"/>
    </location>
</feature>
<dbReference type="Proteomes" id="UP000018144">
    <property type="component" value="Unassembled WGS sequence"/>
</dbReference>
<dbReference type="STRING" id="1076935.U4KY89"/>
<feature type="compositionally biased region" description="Basic and acidic residues" evidence="2">
    <location>
        <begin position="191"/>
        <end position="207"/>
    </location>
</feature>
<gene>
    <name evidence="3" type="ORF">PCON_06759</name>
</gene>
<feature type="coiled-coil region" evidence="1">
    <location>
        <begin position="915"/>
        <end position="949"/>
    </location>
</feature>
<feature type="compositionally biased region" description="Pro residues" evidence="2">
    <location>
        <begin position="1"/>
        <end position="13"/>
    </location>
</feature>
<feature type="region of interest" description="Disordered" evidence="2">
    <location>
        <begin position="352"/>
        <end position="409"/>
    </location>
</feature>
<evidence type="ECO:0000313" key="4">
    <source>
        <dbReference type="Proteomes" id="UP000018144"/>
    </source>
</evidence>
<dbReference type="OrthoDB" id="10255522at2759"/>
<feature type="region of interest" description="Disordered" evidence="2">
    <location>
        <begin position="1"/>
        <end position="25"/>
    </location>
</feature>
<feature type="compositionally biased region" description="Polar residues" evidence="2">
    <location>
        <begin position="374"/>
        <end position="390"/>
    </location>
</feature>
<sequence length="1361" mass="152438">MDPANPSHPPSEPARPAGGFLQRTVSSELDVSKAFSFAAFAAPPPRSKTSNNPGSSGNSSSSNSSHTSNTSNTPNRSNTSNTSAAPNTLIGETSSYFPNAPSRTVPAPPPTSPPVSSAPENDDAISSIDRLEKFTDTLSRRMKLPIPSVGASTLPSTHKIANTPQTPTPNAPQTQTQASGFGTMQPPPQRQVRDDMRTQRDDQPPQEKRRRHPVEVEGVVQVPTTGFEGLPQMGVQRKVPGQQQHQQSHRLQGQQQGQQNGQQDGQQNPQQQLRRPSGLRNSQGQPGERKQKRKPQLRPIERVQGQSIIPQSSQEVINLDEDIVEVKTETEVAISEIDMVIADDFSNIQTTQTMRPARVAQRRDSGLEQHRRNSFTARNRTSSDSLSRHQTPVAPAPPSSVMGDHESNTGDIINRTMYELTSRNTVLEKALADAKLSLSIQQDATKKAEERNTELSSALEARSKKLADVQLKDALAEKEGIVKELEVMRGDLEKASAGAEVWGKYKDQVKEERGENKRLLDRLRLLEGEFNQATGLLVEERNRTQELEIRIEEDRKLNMKIVETVTGVKEAIIGQLKELKGEMVDKMETGTGKKIESINQSLDMHMKTYQERMDAAMSKISESINLLSVQSATGQEHLDVATTHISEGLATVIVNLKDDHEQLTTMLSDSAQELMTEVKDVHQKLESSSADLSLDLKSHIDTTNATLTSKLEARTEEYFKYLASAQDDTKAYNESFHIAVSEKLKECEARRQDSEAHRVTTETRCTELLEQITRYKANEDRLKLRIDTLEAELSAMTRQPPKDNPELQQAIAGLNSKVVDFTKIQSEMKQAHSIELHSKEEHIKGLSQKLQDLTEEIESRIRSENSKFEAKQAEYEALLVVRDEMEVKIKAFTEERAGFVAAIENERKEHEAKSLAYWKKQIQKLQETISGLERQKKGREKQLKDLEKHLGENDPQKLKIVAEVLSQENEDLKVKLGTADLELKRINDTIETNATARNKEISEAKERSNKLAMENLRLQELATQIDASRTRQIDDNTAAYELQIQELTISLAEHKKIEELYLALQNENCAFREQLKNQKEMAEAREKVIKDQQDESRKLAGQIQVLQEVNKELKQLETAILTERKKSVESTKQLEISRQQVGKLEKAIEARKALERELSETNSKLGKELEDHKARERQAAKVNEDLEAHKALERQLTEANAQLGKDLEVLRLHAKKDSETCLALKQKVAQLTCELDKTKTEIQTLTESLNDALRETARAQMSLVNATNERDELKSKLFSLQKTAEELRLSLDNIKKGKFQAGQPLIPHTPIPATLRTPGTSDTIYQFDSSPPTFGSIRADKMSYDTKTDGAGKGCTARAAE</sequence>
<feature type="compositionally biased region" description="Basic and acidic residues" evidence="2">
    <location>
        <begin position="361"/>
        <end position="371"/>
    </location>
</feature>
<organism evidence="3 4">
    <name type="scientific">Pyronema omphalodes (strain CBS 100304)</name>
    <name type="common">Pyronema confluens</name>
    <dbReference type="NCBI Taxonomy" id="1076935"/>
    <lineage>
        <taxon>Eukaryota</taxon>
        <taxon>Fungi</taxon>
        <taxon>Dikarya</taxon>
        <taxon>Ascomycota</taxon>
        <taxon>Pezizomycotina</taxon>
        <taxon>Pezizomycetes</taxon>
        <taxon>Pezizales</taxon>
        <taxon>Pyronemataceae</taxon>
        <taxon>Pyronema</taxon>
    </lineage>
</organism>
<feature type="region of interest" description="Disordered" evidence="2">
    <location>
        <begin position="37"/>
        <end position="307"/>
    </location>
</feature>
<feature type="coiled-coil region" evidence="1">
    <location>
        <begin position="836"/>
        <end position="863"/>
    </location>
</feature>
<keyword evidence="1" id="KW-0175">Coiled coil</keyword>
<evidence type="ECO:0000256" key="2">
    <source>
        <dbReference type="SAM" id="MobiDB-lite"/>
    </source>
</evidence>
<protein>
    <submittedName>
        <fullName evidence="3">Uncharacterized protein</fullName>
    </submittedName>
</protein>
<feature type="compositionally biased region" description="Low complexity" evidence="2">
    <location>
        <begin position="49"/>
        <end position="88"/>
    </location>
</feature>
<dbReference type="EMBL" id="HF935336">
    <property type="protein sequence ID" value="CCX07172.1"/>
    <property type="molecule type" value="Genomic_DNA"/>
</dbReference>
<evidence type="ECO:0000256" key="1">
    <source>
        <dbReference type="SAM" id="Coils"/>
    </source>
</evidence>
<feature type="compositionally biased region" description="Low complexity" evidence="2">
    <location>
        <begin position="240"/>
        <end position="274"/>
    </location>
</feature>
<proteinExistence type="predicted"/>
<keyword evidence="4" id="KW-1185">Reference proteome</keyword>
<feature type="coiled-coil region" evidence="1">
    <location>
        <begin position="509"/>
        <end position="557"/>
    </location>
</feature>
<feature type="compositionally biased region" description="Polar residues" evidence="2">
    <location>
        <begin position="150"/>
        <end position="160"/>
    </location>
</feature>
<name>U4KY89_PYROM</name>
<feature type="coiled-coil region" evidence="1">
    <location>
        <begin position="765"/>
        <end position="799"/>
    </location>
</feature>
<dbReference type="OMA" id="SEWANEK"/>
<feature type="compositionally biased region" description="Basic and acidic residues" evidence="2">
    <location>
        <begin position="129"/>
        <end position="139"/>
    </location>
</feature>
<evidence type="ECO:0000313" key="3">
    <source>
        <dbReference type="EMBL" id="CCX07172.1"/>
    </source>
</evidence>
<accession>U4KY89</accession>
<reference evidence="3 4" key="1">
    <citation type="journal article" date="2013" name="PLoS Genet.">
        <title>The genome and development-dependent transcriptomes of Pyronema confluens: a window into fungal evolution.</title>
        <authorList>
            <person name="Traeger S."/>
            <person name="Altegoer F."/>
            <person name="Freitag M."/>
            <person name="Gabaldon T."/>
            <person name="Kempken F."/>
            <person name="Kumar A."/>
            <person name="Marcet-Houben M."/>
            <person name="Poggeler S."/>
            <person name="Stajich J.E."/>
            <person name="Nowrousian M."/>
        </authorList>
    </citation>
    <scope>NUCLEOTIDE SEQUENCE [LARGE SCALE GENOMIC DNA]</scope>
    <source>
        <strain evidence="4">CBS 100304</strain>
        <tissue evidence="3">Vegetative mycelium</tissue>
    </source>
</reference>